<keyword evidence="3" id="KW-0012">Acyltransferase</keyword>
<sequence length="155" mass="17900">MVSRKQNEELIIRSMTIHDIDSVYEIEKQCFATPWSKEAFYEEVSQNRFAHYLVLEKDLEIIGFCGLWVMFDDAQITNIAIAPAYRGNQLGEQLMKKAMGIALSLGAEQMTLEVRVSNHVAQSLYKKLGFIGVTLRKNYYQDNLEDALLMWVKLK</sequence>
<keyword evidence="3" id="KW-0808">Transferase</keyword>
<organism evidence="3 4">
    <name type="scientific">Bacillus carboniphilus</name>
    <dbReference type="NCBI Taxonomy" id="86663"/>
    <lineage>
        <taxon>Bacteria</taxon>
        <taxon>Bacillati</taxon>
        <taxon>Bacillota</taxon>
        <taxon>Bacilli</taxon>
        <taxon>Bacillales</taxon>
        <taxon>Bacillaceae</taxon>
        <taxon>Bacillus</taxon>
    </lineage>
</organism>
<dbReference type="EC" id="2.3.1.266" evidence="1"/>
<comment type="subcellular location">
    <subcellularLocation>
        <location evidence="1">Cytoplasm</location>
    </subcellularLocation>
</comment>
<dbReference type="RefSeq" id="WP_226543161.1">
    <property type="nucleotide sequence ID" value="NZ_CP129013.1"/>
</dbReference>
<comment type="catalytic activity">
    <reaction evidence="1">
        <text>N-terminal L-alanyl-[ribosomal protein bS18] + acetyl-CoA = N-terminal N(alpha)-acetyl-L-alanyl-[ribosomal protein bS18] + CoA + H(+)</text>
        <dbReference type="Rhea" id="RHEA:43756"/>
        <dbReference type="Rhea" id="RHEA-COMP:10676"/>
        <dbReference type="Rhea" id="RHEA-COMP:10677"/>
        <dbReference type="ChEBI" id="CHEBI:15378"/>
        <dbReference type="ChEBI" id="CHEBI:57287"/>
        <dbReference type="ChEBI" id="CHEBI:57288"/>
        <dbReference type="ChEBI" id="CHEBI:64718"/>
        <dbReference type="ChEBI" id="CHEBI:83683"/>
        <dbReference type="EC" id="2.3.1.266"/>
    </reaction>
</comment>
<name>A0ABY9JV37_9BACI</name>
<dbReference type="GO" id="GO:0008999">
    <property type="term" value="F:protein-N-terminal-alanine acetyltransferase activity"/>
    <property type="evidence" value="ECO:0007669"/>
    <property type="project" value="UniProtKB-EC"/>
</dbReference>
<protein>
    <recommendedName>
        <fullName evidence="1">[Ribosomal protein bS18]-alanine N-acetyltransferase</fullName>
        <ecNumber evidence="1">2.3.1.266</ecNumber>
    </recommendedName>
</protein>
<dbReference type="Pfam" id="PF00583">
    <property type="entry name" value="Acetyltransf_1"/>
    <property type="match status" value="1"/>
</dbReference>
<dbReference type="InterPro" id="IPR000182">
    <property type="entry name" value="GNAT_dom"/>
</dbReference>
<dbReference type="GO" id="GO:0005840">
    <property type="term" value="C:ribosome"/>
    <property type="evidence" value="ECO:0007669"/>
    <property type="project" value="UniProtKB-KW"/>
</dbReference>
<dbReference type="InterPro" id="IPR006464">
    <property type="entry name" value="AcTrfase_RimI/Ard1"/>
</dbReference>
<accession>A0ABY9JV37</accession>
<gene>
    <name evidence="3" type="primary">rimI</name>
    <name evidence="3" type="ORF">LC087_15630</name>
</gene>
<reference evidence="3 4" key="1">
    <citation type="submission" date="2023-06" db="EMBL/GenBank/DDBJ databases">
        <title>Five Gram-positive bacteria isolated from mangrove sediments in Shenzhen, Guangdong, China.</title>
        <authorList>
            <person name="Yu S."/>
            <person name="Zheng W."/>
            <person name="Huang Y."/>
        </authorList>
    </citation>
    <scope>NUCLEOTIDE SEQUENCE [LARGE SCALE GENOMIC DNA]</scope>
    <source>
        <strain evidence="3 4">SaN35-3</strain>
    </source>
</reference>
<dbReference type="CDD" id="cd04301">
    <property type="entry name" value="NAT_SF"/>
    <property type="match status" value="1"/>
</dbReference>
<keyword evidence="4" id="KW-1185">Reference proteome</keyword>
<keyword evidence="3" id="KW-0687">Ribonucleoprotein</keyword>
<dbReference type="Proteomes" id="UP001197974">
    <property type="component" value="Chromosome"/>
</dbReference>
<dbReference type="NCBIfam" id="TIGR01575">
    <property type="entry name" value="rimI"/>
    <property type="match status" value="1"/>
</dbReference>
<evidence type="ECO:0000256" key="1">
    <source>
        <dbReference type="RuleBase" id="RU363094"/>
    </source>
</evidence>
<feature type="domain" description="N-acetyltransferase" evidence="2">
    <location>
        <begin position="10"/>
        <end position="155"/>
    </location>
</feature>
<evidence type="ECO:0000313" key="4">
    <source>
        <dbReference type="Proteomes" id="UP001197974"/>
    </source>
</evidence>
<proteinExistence type="inferred from homology"/>
<evidence type="ECO:0000313" key="3">
    <source>
        <dbReference type="EMBL" id="WLR42153.1"/>
    </source>
</evidence>
<comment type="similarity">
    <text evidence="1">Belongs to the acetyltransferase family. RimI subfamily.</text>
</comment>
<dbReference type="InterPro" id="IPR050276">
    <property type="entry name" value="MshD_Acetyltransferase"/>
</dbReference>
<dbReference type="InterPro" id="IPR016181">
    <property type="entry name" value="Acyl_CoA_acyltransferase"/>
</dbReference>
<dbReference type="PANTHER" id="PTHR43617">
    <property type="entry name" value="L-AMINO ACID N-ACETYLTRANSFERASE"/>
    <property type="match status" value="1"/>
</dbReference>
<dbReference type="PROSITE" id="PS51186">
    <property type="entry name" value="GNAT"/>
    <property type="match status" value="1"/>
</dbReference>
<dbReference type="SUPFAM" id="SSF55729">
    <property type="entry name" value="Acyl-CoA N-acyltransferases (Nat)"/>
    <property type="match status" value="1"/>
</dbReference>
<keyword evidence="1" id="KW-0963">Cytoplasm</keyword>
<comment type="function">
    <text evidence="1">Acetylates the N-terminal alanine of ribosomal protein bS18.</text>
</comment>
<dbReference type="EMBL" id="CP129013">
    <property type="protein sequence ID" value="WLR42153.1"/>
    <property type="molecule type" value="Genomic_DNA"/>
</dbReference>
<evidence type="ECO:0000259" key="2">
    <source>
        <dbReference type="PROSITE" id="PS51186"/>
    </source>
</evidence>
<keyword evidence="3" id="KW-0689">Ribosomal protein</keyword>
<dbReference type="Gene3D" id="3.40.630.30">
    <property type="match status" value="1"/>
</dbReference>